<evidence type="ECO:0000313" key="1">
    <source>
        <dbReference type="EMBL" id="RNA34524.1"/>
    </source>
</evidence>
<dbReference type="AlphaFoldDB" id="A0A3M7SFB4"/>
<reference evidence="1 2" key="1">
    <citation type="journal article" date="2018" name="Sci. Rep.">
        <title>Genomic signatures of local adaptation to the degree of environmental predictability in rotifers.</title>
        <authorList>
            <person name="Franch-Gras L."/>
            <person name="Hahn C."/>
            <person name="Garcia-Roger E.M."/>
            <person name="Carmona M.J."/>
            <person name="Serra M."/>
            <person name="Gomez A."/>
        </authorList>
    </citation>
    <scope>NUCLEOTIDE SEQUENCE [LARGE SCALE GENOMIC DNA]</scope>
    <source>
        <strain evidence="1">HYR1</strain>
    </source>
</reference>
<keyword evidence="2" id="KW-1185">Reference proteome</keyword>
<comment type="caution">
    <text evidence="1">The sequence shown here is derived from an EMBL/GenBank/DDBJ whole genome shotgun (WGS) entry which is preliminary data.</text>
</comment>
<protein>
    <submittedName>
        <fullName evidence="1">Uncharacterized protein</fullName>
    </submittedName>
</protein>
<proteinExistence type="predicted"/>
<sequence length="68" mass="8217">MQSDFMRDYKRIGKINKKKDLPNNSLKTKRNKITDMFQSVRKGYFMKGLIMPNITIKFNNERKIVKYI</sequence>
<organism evidence="1 2">
    <name type="scientific">Brachionus plicatilis</name>
    <name type="common">Marine rotifer</name>
    <name type="synonym">Brachionus muelleri</name>
    <dbReference type="NCBI Taxonomy" id="10195"/>
    <lineage>
        <taxon>Eukaryota</taxon>
        <taxon>Metazoa</taxon>
        <taxon>Spiralia</taxon>
        <taxon>Gnathifera</taxon>
        <taxon>Rotifera</taxon>
        <taxon>Eurotatoria</taxon>
        <taxon>Monogononta</taxon>
        <taxon>Pseudotrocha</taxon>
        <taxon>Ploima</taxon>
        <taxon>Brachionidae</taxon>
        <taxon>Brachionus</taxon>
    </lineage>
</organism>
<dbReference type="Proteomes" id="UP000276133">
    <property type="component" value="Unassembled WGS sequence"/>
</dbReference>
<evidence type="ECO:0000313" key="2">
    <source>
        <dbReference type="Proteomes" id="UP000276133"/>
    </source>
</evidence>
<dbReference type="EMBL" id="REGN01001460">
    <property type="protein sequence ID" value="RNA34524.1"/>
    <property type="molecule type" value="Genomic_DNA"/>
</dbReference>
<name>A0A3M7SFB4_BRAPC</name>
<gene>
    <name evidence="1" type="ORF">BpHYR1_013444</name>
</gene>
<accession>A0A3M7SFB4</accession>